<dbReference type="Proteomes" id="UP000029738">
    <property type="component" value="Unassembled WGS sequence"/>
</dbReference>
<evidence type="ECO:0000313" key="3">
    <source>
        <dbReference type="EMBL" id="KAF3884007.1"/>
    </source>
</evidence>
<dbReference type="SUPFAM" id="SSF52091">
    <property type="entry name" value="SpoIIaa-like"/>
    <property type="match status" value="1"/>
</dbReference>
<dbReference type="Pfam" id="PF14361">
    <property type="entry name" value="RsbRD_N"/>
    <property type="match status" value="1"/>
</dbReference>
<reference evidence="3" key="1">
    <citation type="journal article" date="2015" name="Genome Announc.">
        <title>Draft Genome Sequence of Tolypothrix boutellei Strain VB521301.</title>
        <authorList>
            <person name="Chandrababunaidu M.M."/>
            <person name="Singh D."/>
            <person name="Sen D."/>
            <person name="Bhan S."/>
            <person name="Das S."/>
            <person name="Gupta A."/>
            <person name="Adhikary S.P."/>
            <person name="Tripathy S."/>
        </authorList>
    </citation>
    <scope>NUCLEOTIDE SEQUENCE</scope>
    <source>
        <strain evidence="3">VB521301</strain>
    </source>
</reference>
<dbReference type="Pfam" id="PF01740">
    <property type="entry name" value="STAS"/>
    <property type="match status" value="1"/>
</dbReference>
<feature type="domain" description="STAS" evidence="2">
    <location>
        <begin position="161"/>
        <end position="272"/>
    </location>
</feature>
<comment type="caution">
    <text evidence="3">The sequence shown here is derived from an EMBL/GenBank/DDBJ whole genome shotgun (WGS) entry which is preliminary data.</text>
</comment>
<accession>A0A8S9SW21</accession>
<name>A0A8S9SW21_9CYAN</name>
<dbReference type="InterPro" id="IPR036513">
    <property type="entry name" value="STAS_dom_sf"/>
</dbReference>
<keyword evidence="1" id="KW-0597">Phosphoprotein</keyword>
<sequence length="286" mass="32210">MLTMSESKIPEILEIFEADLLSEWTQELATVNIRKGLIKEAELKEECREFLSLFRIAVQQGKLTNIQAEEWQDVREILTSISRSRSQKGFTPSETATFVFSFKQPLFNRMRQQLKDPLELGEEIWLATSLLDQLGLLTMEVYQKTREEVILRQQEELMELSTPVVKLWEGILALPIIGVLDSARTQMMMESLLQKIVETGSEVAIIDITGVPTVDTLTAQHLLKTVTAARLMGADCMISGIRPQIAQTIVYLGIDLTDVITKATLADAFLTALKRLGVTITRSQPK</sequence>
<reference evidence="3" key="2">
    <citation type="submission" date="2019-11" db="EMBL/GenBank/DDBJ databases">
        <title>Improved Assembly of Tolypothrix boutellei genome.</title>
        <authorList>
            <person name="Sarangi A.N."/>
            <person name="Mukherjee M."/>
            <person name="Ghosh S."/>
            <person name="Singh D."/>
            <person name="Das A."/>
            <person name="Kant S."/>
            <person name="Prusty A."/>
            <person name="Tripathy S."/>
        </authorList>
    </citation>
    <scope>NUCLEOTIDE SEQUENCE</scope>
    <source>
        <strain evidence="3">VB521301</strain>
    </source>
</reference>
<evidence type="ECO:0000259" key="2">
    <source>
        <dbReference type="PROSITE" id="PS50801"/>
    </source>
</evidence>
<keyword evidence="4" id="KW-1185">Reference proteome</keyword>
<dbReference type="InterPro" id="IPR025751">
    <property type="entry name" value="RsbRD_N_dom"/>
</dbReference>
<dbReference type="Gene3D" id="3.30.750.24">
    <property type="entry name" value="STAS domain"/>
    <property type="match status" value="1"/>
</dbReference>
<protein>
    <submittedName>
        <fullName evidence="3">STAS domain-containing protein</fullName>
    </submittedName>
</protein>
<dbReference type="InterPro" id="IPR002645">
    <property type="entry name" value="STAS_dom"/>
</dbReference>
<dbReference type="InterPro" id="IPR051932">
    <property type="entry name" value="Bact_StressResp_Reg"/>
</dbReference>
<evidence type="ECO:0000313" key="4">
    <source>
        <dbReference type="Proteomes" id="UP000029738"/>
    </source>
</evidence>
<dbReference type="PANTHER" id="PTHR33745">
    <property type="entry name" value="RSBT ANTAGONIST PROTEIN RSBS-RELATED"/>
    <property type="match status" value="1"/>
</dbReference>
<proteinExistence type="predicted"/>
<dbReference type="CDD" id="cd07041">
    <property type="entry name" value="STAS_RsbR_RsbS_like"/>
    <property type="match status" value="1"/>
</dbReference>
<dbReference type="EMBL" id="JHEG04000002">
    <property type="protein sequence ID" value="KAF3884007.1"/>
    <property type="molecule type" value="Genomic_DNA"/>
</dbReference>
<gene>
    <name evidence="3" type="ORF">DA73_0400039150</name>
</gene>
<dbReference type="PROSITE" id="PS50801">
    <property type="entry name" value="STAS"/>
    <property type="match status" value="1"/>
</dbReference>
<dbReference type="PANTHER" id="PTHR33745:SF3">
    <property type="entry name" value="RSBT CO-ANTAGONIST PROTEIN RSBRC"/>
    <property type="match status" value="1"/>
</dbReference>
<evidence type="ECO:0000256" key="1">
    <source>
        <dbReference type="ARBA" id="ARBA00022553"/>
    </source>
</evidence>
<dbReference type="AlphaFoldDB" id="A0A8S9SW21"/>
<organism evidence="3 4">
    <name type="scientific">Tolypothrix bouteillei VB521301</name>
    <dbReference type="NCBI Taxonomy" id="1479485"/>
    <lineage>
        <taxon>Bacteria</taxon>
        <taxon>Bacillati</taxon>
        <taxon>Cyanobacteriota</taxon>
        <taxon>Cyanophyceae</taxon>
        <taxon>Nostocales</taxon>
        <taxon>Tolypothrichaceae</taxon>
        <taxon>Tolypothrix</taxon>
    </lineage>
</organism>